<name>A0A1S6KQH1_9ENTR</name>
<geneLocation type="plasmid" evidence="1">
    <name>pLec-476cz</name>
</geneLocation>
<keyword evidence="1" id="KW-0614">Plasmid</keyword>
<sequence length="181" mass="20146">MKNLNIQINDTAAINTLGGSMLADIIATQYKVIGDNKDTAEMPMPCIAYGQTPANIDPGVFINRVYCLDSQSLSASLRYELFNGLANQAFTFFCQSGWYGAFRVVSFRDNGPAGLLNIGIVHEKVLNEFCADFPRANVSETGFNCGMTFDQIRMFISDRAYQMPLYNNQDHFVKLAKRLVA</sequence>
<evidence type="ECO:0000313" key="1">
    <source>
        <dbReference type="EMBL" id="AQT23617.1"/>
    </source>
</evidence>
<organism evidence="1">
    <name type="scientific">Leclercia adecarboxylata</name>
    <dbReference type="NCBI Taxonomy" id="83655"/>
    <lineage>
        <taxon>Bacteria</taxon>
        <taxon>Pseudomonadati</taxon>
        <taxon>Pseudomonadota</taxon>
        <taxon>Gammaproteobacteria</taxon>
        <taxon>Enterobacterales</taxon>
        <taxon>Enterobacteriaceae</taxon>
        <taxon>Leclercia</taxon>
    </lineage>
</organism>
<dbReference type="AlphaFoldDB" id="A0A1S6KQH1"/>
<dbReference type="RefSeq" id="WP_015063012.1">
    <property type="nucleotide sequence ID" value="NZ_KY320277.1"/>
</dbReference>
<protein>
    <submittedName>
        <fullName evidence="1">Uncharacterized protein</fullName>
    </submittedName>
</protein>
<proteinExistence type="predicted"/>
<reference evidence="1" key="1">
    <citation type="submission" date="2016-12" db="EMBL/GenBank/DDBJ databases">
        <title>Complete nucleotide sequences of two VIM-1-encoding plasmids from Klebsiella pneumoniae and Leclercia adecarboxylata isolates of Czech origin.</title>
        <authorList>
            <person name="Papagiannitsis C."/>
            <person name="Papousek I."/>
            <person name="Hrabak J."/>
            <person name="Dolejska M."/>
        </authorList>
    </citation>
    <scope>NUCLEOTIDE SEQUENCE</scope>
    <source>
        <plasmid evidence="1">pLec-476cz</plasmid>
    </source>
</reference>
<accession>A0A1S6KQH1</accession>
<dbReference type="EMBL" id="KY320277">
    <property type="protein sequence ID" value="AQT23617.1"/>
    <property type="molecule type" value="Genomic_DNA"/>
</dbReference>